<dbReference type="GO" id="GO:0003677">
    <property type="term" value="F:DNA binding"/>
    <property type="evidence" value="ECO:0007669"/>
    <property type="project" value="InterPro"/>
</dbReference>
<dbReference type="STRING" id="1716141.STSP_73410"/>
<dbReference type="PANTHER" id="PTHR30007">
    <property type="entry name" value="PHP DOMAIN PROTEIN"/>
    <property type="match status" value="1"/>
</dbReference>
<dbReference type="GO" id="GO:0004803">
    <property type="term" value="F:transposase activity"/>
    <property type="evidence" value="ECO:0007669"/>
    <property type="project" value="InterPro"/>
</dbReference>
<name>A0A177HE63_9ACTN</name>
<dbReference type="GO" id="GO:0006313">
    <property type="term" value="P:DNA transposition"/>
    <property type="evidence" value="ECO:0007669"/>
    <property type="project" value="InterPro"/>
</dbReference>
<keyword evidence="3" id="KW-1185">Reference proteome</keyword>
<comment type="caution">
    <text evidence="2">The sequence shown here is derived from an EMBL/GenBank/DDBJ whole genome shotgun (WGS) entry which is preliminary data.</text>
</comment>
<dbReference type="AlphaFoldDB" id="A0A177HE63"/>
<evidence type="ECO:0000259" key="1">
    <source>
        <dbReference type="Pfam" id="PF01609"/>
    </source>
</evidence>
<evidence type="ECO:0000313" key="2">
    <source>
        <dbReference type="EMBL" id="OAH09343.1"/>
    </source>
</evidence>
<dbReference type="EMBL" id="LOHS01000204">
    <property type="protein sequence ID" value="OAH09343.1"/>
    <property type="molecule type" value="Genomic_DNA"/>
</dbReference>
<accession>A0A177HE63</accession>
<dbReference type="PATRIC" id="fig|1716141.3.peg.7782"/>
<dbReference type="Proteomes" id="UP000077381">
    <property type="component" value="Unassembled WGS sequence"/>
</dbReference>
<dbReference type="InterPro" id="IPR002559">
    <property type="entry name" value="Transposase_11"/>
</dbReference>
<reference evidence="2 3" key="1">
    <citation type="submission" date="2015-12" db="EMBL/GenBank/DDBJ databases">
        <title>Genome sequence of Streptomyces sp. G25.</title>
        <authorList>
            <person name="Poehlein A."/>
            <person name="Roettig A."/>
            <person name="Hiessl S."/>
            <person name="Hauschild P."/>
            <person name="Schauer J."/>
            <person name="Madkour M.H."/>
            <person name="Al-Ansari A.M."/>
            <person name="Almakishah N.H."/>
            <person name="Steinbuechel A."/>
            <person name="Daniel R."/>
        </authorList>
    </citation>
    <scope>NUCLEOTIDE SEQUENCE [LARGE SCALE GENOMIC DNA]</scope>
    <source>
        <strain evidence="3">G25(2015)</strain>
    </source>
</reference>
<dbReference type="Pfam" id="PF01609">
    <property type="entry name" value="DDE_Tnp_1"/>
    <property type="match status" value="1"/>
</dbReference>
<evidence type="ECO:0000313" key="3">
    <source>
        <dbReference type="Proteomes" id="UP000077381"/>
    </source>
</evidence>
<proteinExistence type="predicted"/>
<dbReference type="NCBIfam" id="NF033580">
    <property type="entry name" value="transpos_IS5_3"/>
    <property type="match status" value="1"/>
</dbReference>
<feature type="domain" description="Transposase IS4-like" evidence="1">
    <location>
        <begin position="2"/>
        <end position="125"/>
    </location>
</feature>
<sequence length="135" mass="15693">MITDANGTPLAVTLTGGNRHDITQLLPLLDAIPHIKGHRGRPRHRPQQLFADRGYDYDKYRRLLWKRGIKPVIARRGVPHGSGLGTVRWVVERTNAWIHGFRRLRIRWDIRDDIHEAFLKLACCVITYRRVQALC</sequence>
<dbReference type="PANTHER" id="PTHR30007:SF1">
    <property type="entry name" value="BLR1914 PROTEIN"/>
    <property type="match status" value="1"/>
</dbReference>
<gene>
    <name evidence="2" type="ORF">STSP_73410</name>
</gene>
<organism evidence="2 3">
    <name type="scientific">Streptomyces jeddahensis</name>
    <dbReference type="NCBI Taxonomy" id="1716141"/>
    <lineage>
        <taxon>Bacteria</taxon>
        <taxon>Bacillati</taxon>
        <taxon>Actinomycetota</taxon>
        <taxon>Actinomycetes</taxon>
        <taxon>Kitasatosporales</taxon>
        <taxon>Streptomycetaceae</taxon>
        <taxon>Streptomyces</taxon>
    </lineage>
</organism>
<protein>
    <submittedName>
        <fullName evidence="2">Transposase DDE domain protein</fullName>
    </submittedName>
</protein>